<dbReference type="SUPFAM" id="SSF55804">
    <property type="entry name" value="Phoshotransferase/anion transport protein"/>
    <property type="match status" value="1"/>
</dbReference>
<dbReference type="Gene3D" id="3.40.930.10">
    <property type="entry name" value="Mannitol-specific EII, Chain A"/>
    <property type="match status" value="1"/>
</dbReference>
<evidence type="ECO:0000259" key="1">
    <source>
        <dbReference type="PROSITE" id="PS51094"/>
    </source>
</evidence>
<proteinExistence type="predicted"/>
<dbReference type="AlphaFoldDB" id="A0A1F7RVT4"/>
<dbReference type="PANTHER" id="PTHR47738:SF1">
    <property type="entry name" value="NITROGEN REGULATORY PROTEIN"/>
    <property type="match status" value="1"/>
</dbReference>
<feature type="domain" description="PTS EIIA type-2" evidence="1">
    <location>
        <begin position="5"/>
        <end position="151"/>
    </location>
</feature>
<dbReference type="InterPro" id="IPR051541">
    <property type="entry name" value="PTS_SugarTrans_NitroReg"/>
</dbReference>
<gene>
    <name evidence="2" type="ORF">A2161_21260</name>
</gene>
<dbReference type="Pfam" id="PF00359">
    <property type="entry name" value="PTS_EIIA_2"/>
    <property type="match status" value="1"/>
</dbReference>
<dbReference type="PANTHER" id="PTHR47738">
    <property type="entry name" value="PTS SYSTEM FRUCTOSE-LIKE EIIA COMPONENT-RELATED"/>
    <property type="match status" value="1"/>
</dbReference>
<dbReference type="PROSITE" id="PS51094">
    <property type="entry name" value="PTS_EIIA_TYPE_2"/>
    <property type="match status" value="1"/>
</dbReference>
<reference evidence="2 3" key="1">
    <citation type="journal article" date="2016" name="Nat. Commun.">
        <title>Thousands of microbial genomes shed light on interconnected biogeochemical processes in an aquifer system.</title>
        <authorList>
            <person name="Anantharaman K."/>
            <person name="Brown C.T."/>
            <person name="Hug L.A."/>
            <person name="Sharon I."/>
            <person name="Castelle C.J."/>
            <person name="Probst A.J."/>
            <person name="Thomas B.C."/>
            <person name="Singh A."/>
            <person name="Wilkins M.J."/>
            <person name="Karaoz U."/>
            <person name="Brodie E.L."/>
            <person name="Williams K.H."/>
            <person name="Hubbard S.S."/>
            <person name="Banfield J.F."/>
        </authorList>
    </citation>
    <scope>NUCLEOTIDE SEQUENCE [LARGE SCALE GENOMIC DNA]</scope>
</reference>
<dbReference type="InterPro" id="IPR016152">
    <property type="entry name" value="PTrfase/Anion_transptr"/>
</dbReference>
<accession>A0A1F7RVT4</accession>
<dbReference type="InterPro" id="IPR002178">
    <property type="entry name" value="PTS_EIIA_type-2_dom"/>
</dbReference>
<protein>
    <recommendedName>
        <fullName evidence="1">PTS EIIA type-2 domain-containing protein</fullName>
    </recommendedName>
</protein>
<dbReference type="GO" id="GO:0030295">
    <property type="term" value="F:protein kinase activator activity"/>
    <property type="evidence" value="ECO:0007669"/>
    <property type="project" value="TreeGrafter"/>
</dbReference>
<dbReference type="EMBL" id="MGDD01000171">
    <property type="protein sequence ID" value="OGL45551.1"/>
    <property type="molecule type" value="Genomic_DNA"/>
</dbReference>
<name>A0A1F7RVT4_9BACT</name>
<evidence type="ECO:0000313" key="3">
    <source>
        <dbReference type="Proteomes" id="UP000179266"/>
    </source>
</evidence>
<comment type="caution">
    <text evidence="2">The sequence shown here is derived from an EMBL/GenBank/DDBJ whole genome shotgun (WGS) entry which is preliminary data.</text>
</comment>
<evidence type="ECO:0000313" key="2">
    <source>
        <dbReference type="EMBL" id="OGL45551.1"/>
    </source>
</evidence>
<dbReference type="Proteomes" id="UP000179266">
    <property type="component" value="Unassembled WGS sequence"/>
</dbReference>
<organism evidence="2 3">
    <name type="scientific">Candidatus Schekmanbacteria bacterium RBG_13_48_7</name>
    <dbReference type="NCBI Taxonomy" id="1817878"/>
    <lineage>
        <taxon>Bacteria</taxon>
        <taxon>Candidatus Schekmaniibacteriota</taxon>
    </lineage>
</organism>
<dbReference type="CDD" id="cd00211">
    <property type="entry name" value="PTS_IIA_fru"/>
    <property type="match status" value="1"/>
</dbReference>
<sequence>MKISEILDVRAILPDIESDKSKEEILKILVNLVCQVYKGINGKDEIVKTLIEREKLKSTGIEDGLAIPHGKFPKLQNMIAAFGRSEKGVDFNSMDGKPTHFLVLILAPERASSIHLKSLARISRMFKDKEFRNKLLVTSDPEQIYKIFLDQELKNNNLSRII</sequence>